<organism>
    <name type="scientific">Solenopsis invicta</name>
    <name type="common">Red imported fire ant</name>
    <name type="synonym">Solenopsis wagneri</name>
    <dbReference type="NCBI Taxonomy" id="13686"/>
    <lineage>
        <taxon>Eukaryota</taxon>
        <taxon>Metazoa</taxon>
        <taxon>Ecdysozoa</taxon>
        <taxon>Arthropoda</taxon>
        <taxon>Hexapoda</taxon>
        <taxon>Insecta</taxon>
        <taxon>Pterygota</taxon>
        <taxon>Neoptera</taxon>
        <taxon>Endopterygota</taxon>
        <taxon>Hymenoptera</taxon>
        <taxon>Apocrita</taxon>
        <taxon>Aculeata</taxon>
        <taxon>Formicoidea</taxon>
        <taxon>Formicidae</taxon>
        <taxon>Myrmicinae</taxon>
        <taxon>Solenopsis</taxon>
    </lineage>
</organism>
<dbReference type="EMBL" id="GL769029">
    <property type="protein sequence ID" value="EFZ10875.1"/>
    <property type="molecule type" value="Genomic_DNA"/>
</dbReference>
<evidence type="ECO:0000313" key="1">
    <source>
        <dbReference type="EMBL" id="EFZ10875.1"/>
    </source>
</evidence>
<protein>
    <submittedName>
        <fullName evidence="1">Uncharacterized protein</fullName>
    </submittedName>
</protein>
<dbReference type="HOGENOM" id="CLU_2190629_0_0_1"/>
<gene>
    <name evidence="1" type="ORF">SINV_08039</name>
</gene>
<feature type="non-terminal residue" evidence="1">
    <location>
        <position position="1"/>
    </location>
</feature>
<proteinExistence type="predicted"/>
<sequence length="109" mass="12509">VIIALFALSITEKSVREKINGTITTLSSNELKAEKENRSYNERDKTAKSTLNYDDEELLILLRCQRITKKLWDKVSETLGGKKSVKNIHGKLSGEEAKRKFKNLHDAYR</sequence>
<feature type="non-terminal residue" evidence="1">
    <location>
        <position position="109"/>
    </location>
</feature>
<name>E9J8I1_SOLIN</name>
<accession>E9J8I1</accession>
<dbReference type="AlphaFoldDB" id="E9J8I1"/>
<reference evidence="1" key="1">
    <citation type="journal article" date="2011" name="Proc. Natl. Acad. Sci. U.S.A.">
        <title>The genome of the fire ant Solenopsis invicta.</title>
        <authorList>
            <person name="Wurm Y."/>
            <person name="Wang J."/>
            <person name="Riba-Grognuz O."/>
            <person name="Corona M."/>
            <person name="Nygaard S."/>
            <person name="Hunt B.G."/>
            <person name="Ingram K.K."/>
            <person name="Falquet L."/>
            <person name="Nipitwattanaphon M."/>
            <person name="Gotzek D."/>
            <person name="Dijkstra M.B."/>
            <person name="Oettler J."/>
            <person name="Comtesse F."/>
            <person name="Shih C.J."/>
            <person name="Wu W.J."/>
            <person name="Yang C.C."/>
            <person name="Thomas J."/>
            <person name="Beaudoing E."/>
            <person name="Pradervand S."/>
            <person name="Flegel V."/>
            <person name="Cook E.D."/>
            <person name="Fabbretti R."/>
            <person name="Stockinger H."/>
            <person name="Long L."/>
            <person name="Farmerie W.G."/>
            <person name="Oakey J."/>
            <person name="Boomsma J.J."/>
            <person name="Pamilo P."/>
            <person name="Yi S.V."/>
            <person name="Heinze J."/>
            <person name="Goodisman M.A."/>
            <person name="Farinelli L."/>
            <person name="Harshman K."/>
            <person name="Hulo N."/>
            <person name="Cerutti L."/>
            <person name="Xenarios I."/>
            <person name="Shoemaker D."/>
            <person name="Keller L."/>
        </authorList>
    </citation>
    <scope>NUCLEOTIDE SEQUENCE [LARGE SCALE GENOMIC DNA]</scope>
</reference>